<comment type="caution">
    <text evidence="1">The sequence shown here is derived from an EMBL/GenBank/DDBJ whole genome shotgun (WGS) entry which is preliminary data.</text>
</comment>
<reference evidence="1" key="1">
    <citation type="submission" date="2023-03" db="EMBL/GenBank/DDBJ databases">
        <title>Massive genome expansion in bonnet fungi (Mycena s.s.) driven by repeated elements and novel gene families across ecological guilds.</title>
        <authorList>
            <consortium name="Lawrence Berkeley National Laboratory"/>
            <person name="Harder C.B."/>
            <person name="Miyauchi S."/>
            <person name="Viragh M."/>
            <person name="Kuo A."/>
            <person name="Thoen E."/>
            <person name="Andreopoulos B."/>
            <person name="Lu D."/>
            <person name="Skrede I."/>
            <person name="Drula E."/>
            <person name="Henrissat B."/>
            <person name="Morin E."/>
            <person name="Kohler A."/>
            <person name="Barry K."/>
            <person name="LaButti K."/>
            <person name="Morin E."/>
            <person name="Salamov A."/>
            <person name="Lipzen A."/>
            <person name="Mereny Z."/>
            <person name="Hegedus B."/>
            <person name="Baldrian P."/>
            <person name="Stursova M."/>
            <person name="Weitz H."/>
            <person name="Taylor A."/>
            <person name="Grigoriev I.V."/>
            <person name="Nagy L.G."/>
            <person name="Martin F."/>
            <person name="Kauserud H."/>
        </authorList>
    </citation>
    <scope>NUCLEOTIDE SEQUENCE</scope>
    <source>
        <strain evidence="1">CBHHK002</strain>
    </source>
</reference>
<keyword evidence="2" id="KW-1185">Reference proteome</keyword>
<accession>A0AAD7AMS6</accession>
<protein>
    <submittedName>
        <fullName evidence="1">Uncharacterized protein</fullName>
    </submittedName>
</protein>
<dbReference type="EMBL" id="JARIHO010000004">
    <property type="protein sequence ID" value="KAJ7363100.1"/>
    <property type="molecule type" value="Genomic_DNA"/>
</dbReference>
<organism evidence="1 2">
    <name type="scientific">Mycena albidolilacea</name>
    <dbReference type="NCBI Taxonomy" id="1033008"/>
    <lineage>
        <taxon>Eukaryota</taxon>
        <taxon>Fungi</taxon>
        <taxon>Dikarya</taxon>
        <taxon>Basidiomycota</taxon>
        <taxon>Agaricomycotina</taxon>
        <taxon>Agaricomycetes</taxon>
        <taxon>Agaricomycetidae</taxon>
        <taxon>Agaricales</taxon>
        <taxon>Marasmiineae</taxon>
        <taxon>Mycenaceae</taxon>
        <taxon>Mycena</taxon>
    </lineage>
</organism>
<evidence type="ECO:0000313" key="2">
    <source>
        <dbReference type="Proteomes" id="UP001218218"/>
    </source>
</evidence>
<dbReference type="Proteomes" id="UP001218218">
    <property type="component" value="Unassembled WGS sequence"/>
</dbReference>
<gene>
    <name evidence="1" type="ORF">DFH08DRAFT_800079</name>
</gene>
<name>A0AAD7AMS6_9AGAR</name>
<proteinExistence type="predicted"/>
<evidence type="ECO:0000313" key="1">
    <source>
        <dbReference type="EMBL" id="KAJ7363100.1"/>
    </source>
</evidence>
<sequence length="138" mass="15717">MCRTAMELIFGSFSSIKARSFPRFWFYSFHYMDYQRYAFKLLTNSDLRGLLQMLDAHQRVMCTVSGSDVLDYLDIGDISYGSGRRSLLGLLSSIALRCILPSKRAPNERDILVGASYIILYVWCDVGIKLYATDARAS</sequence>
<dbReference type="AlphaFoldDB" id="A0AAD7AMS6"/>